<evidence type="ECO:0000259" key="2">
    <source>
        <dbReference type="Pfam" id="PF09250"/>
    </source>
</evidence>
<proteinExistence type="predicted"/>
<organism evidence="3 4">
    <name type="scientific">Streptomyces meridianus</name>
    <dbReference type="NCBI Taxonomy" id="2938945"/>
    <lineage>
        <taxon>Bacteria</taxon>
        <taxon>Bacillati</taxon>
        <taxon>Actinomycetota</taxon>
        <taxon>Actinomycetes</taxon>
        <taxon>Kitasatosporales</taxon>
        <taxon>Streptomycetaceae</taxon>
        <taxon>Streptomyces</taxon>
    </lineage>
</organism>
<feature type="region of interest" description="Disordered" evidence="1">
    <location>
        <begin position="221"/>
        <end position="240"/>
    </location>
</feature>
<evidence type="ECO:0000313" key="4">
    <source>
        <dbReference type="Proteomes" id="UP001167160"/>
    </source>
</evidence>
<evidence type="ECO:0000313" key="3">
    <source>
        <dbReference type="EMBL" id="MCM2575888.1"/>
    </source>
</evidence>
<sequence>MSDRQRNPGFLERHARFDRFDVLSVLDGGAGNTATLVTRAGAAWLASASSCPQSTAVLWSAHPGEPAVLPCGRVFDVVNVPAVFGRRMLDRLWAEGPGSGPVALHRGRMLLFAAPGTAQRLPSLLEWLGDPPTRPGAGRGPTGVPPVLCHGAGDAVTVPATRPSARDGASDRPMGPAPSPPGGRIHPEPAPASRWVVAPDTRHPWLPGADELLWACRRAARTSAATRAPGSRRARQPACG</sequence>
<feature type="compositionally biased region" description="Basic residues" evidence="1">
    <location>
        <begin position="230"/>
        <end position="240"/>
    </location>
</feature>
<dbReference type="InterPro" id="IPR015330">
    <property type="entry name" value="DNA_primase/pol_bifunc_N"/>
</dbReference>
<dbReference type="EMBL" id="JAMQGM010000001">
    <property type="protein sequence ID" value="MCM2575888.1"/>
    <property type="molecule type" value="Genomic_DNA"/>
</dbReference>
<dbReference type="RefSeq" id="WP_251407710.1">
    <property type="nucleotide sequence ID" value="NZ_JAMQGM010000001.1"/>
</dbReference>
<feature type="domain" description="DNA primase/polymerase bifunctional N-terminal" evidence="2">
    <location>
        <begin position="42"/>
        <end position="163"/>
    </location>
</feature>
<feature type="region of interest" description="Disordered" evidence="1">
    <location>
        <begin position="157"/>
        <end position="191"/>
    </location>
</feature>
<dbReference type="Pfam" id="PF09250">
    <property type="entry name" value="Prim-Pol"/>
    <property type="match status" value="1"/>
</dbReference>
<evidence type="ECO:0000256" key="1">
    <source>
        <dbReference type="SAM" id="MobiDB-lite"/>
    </source>
</evidence>
<dbReference type="Proteomes" id="UP001167160">
    <property type="component" value="Unassembled WGS sequence"/>
</dbReference>
<protein>
    <submittedName>
        <fullName evidence="3">Bifunctional DNA primase/polymerase</fullName>
    </submittedName>
</protein>
<comment type="caution">
    <text evidence="3">The sequence shown here is derived from an EMBL/GenBank/DDBJ whole genome shotgun (WGS) entry which is preliminary data.</text>
</comment>
<keyword evidence="4" id="KW-1185">Reference proteome</keyword>
<accession>A0ABT0X036</accession>
<gene>
    <name evidence="3" type="ORF">M1E25_00715</name>
</gene>
<name>A0ABT0X036_9ACTN</name>
<reference evidence="3" key="1">
    <citation type="journal article" date="2023" name="Int. J. Syst. Evol. Microbiol.">
        <title>Streptomyces meridianus sp. nov. isolated from brackish water of the Tagus estuary in Alcochete, Portugal.</title>
        <authorList>
            <person name="Santos J.D.N."/>
            <person name="Klimek D."/>
            <person name="Calusinska M."/>
            <person name="Lobo Da Cunha A."/>
            <person name="Catita J."/>
            <person name="Goncalves H."/>
            <person name="Gonzalez I."/>
            <person name="Reyes F."/>
            <person name="Lage O.M."/>
        </authorList>
    </citation>
    <scope>NUCLEOTIDE SEQUENCE</scope>
    <source>
        <strain evidence="3">MTZ3.1</strain>
    </source>
</reference>